<comment type="similarity">
    <text evidence="1">Belongs to the AHA1 family.</text>
</comment>
<feature type="domain" description="Activator of Hsp90 ATPase homologue 1/2-like C-terminal" evidence="2">
    <location>
        <begin position="19"/>
        <end position="132"/>
    </location>
</feature>
<dbReference type="InterPro" id="IPR023393">
    <property type="entry name" value="START-like_dom_sf"/>
</dbReference>
<evidence type="ECO:0000259" key="2">
    <source>
        <dbReference type="Pfam" id="PF08327"/>
    </source>
</evidence>
<proteinExistence type="inferred from homology"/>
<evidence type="ECO:0000313" key="3">
    <source>
        <dbReference type="EMBL" id="SFK74429.1"/>
    </source>
</evidence>
<name>A0A1I4C255_9HYPH</name>
<dbReference type="Pfam" id="PF08327">
    <property type="entry name" value="AHSA1"/>
    <property type="match status" value="1"/>
</dbReference>
<dbReference type="CDD" id="cd07814">
    <property type="entry name" value="SRPBCC_CalC_Aha1-like"/>
    <property type="match status" value="1"/>
</dbReference>
<protein>
    <submittedName>
        <fullName evidence="3">Uncharacterized conserved protein YndB, AHSA1/START domain</fullName>
    </submittedName>
</protein>
<gene>
    <name evidence="3" type="ORF">SAMN04488498_111157</name>
</gene>
<dbReference type="InterPro" id="IPR013538">
    <property type="entry name" value="ASHA1/2-like_C"/>
</dbReference>
<dbReference type="AlphaFoldDB" id="A0A1I4C255"/>
<evidence type="ECO:0000256" key="1">
    <source>
        <dbReference type="ARBA" id="ARBA00006817"/>
    </source>
</evidence>
<dbReference type="Gene3D" id="3.30.530.20">
    <property type="match status" value="1"/>
</dbReference>
<sequence length="136" mass="15738">MNETSTETRSVIVEREMPYPPEKLWRALTQSHLIEEWLMKNDFRPDVGHRFNVAAAWGTVDCQVQTVEQNRTLTYTWDTKDLKSVVTWTLTPAGAGTRLRMEQSGFRPDQTPYYRGATVGWKQFIAALEQVVARMD</sequence>
<evidence type="ECO:0000313" key="4">
    <source>
        <dbReference type="Proteomes" id="UP000323300"/>
    </source>
</evidence>
<dbReference type="SUPFAM" id="SSF55961">
    <property type="entry name" value="Bet v1-like"/>
    <property type="match status" value="1"/>
</dbReference>
<dbReference type="OrthoDB" id="9803476at2"/>
<dbReference type="Proteomes" id="UP000323300">
    <property type="component" value="Unassembled WGS sequence"/>
</dbReference>
<keyword evidence="4" id="KW-1185">Reference proteome</keyword>
<dbReference type="EMBL" id="FOSL01000011">
    <property type="protein sequence ID" value="SFK74429.1"/>
    <property type="molecule type" value="Genomic_DNA"/>
</dbReference>
<organism evidence="3 4">
    <name type="scientific">Neomesorhizobium albiziae</name>
    <dbReference type="NCBI Taxonomy" id="335020"/>
    <lineage>
        <taxon>Bacteria</taxon>
        <taxon>Pseudomonadati</taxon>
        <taxon>Pseudomonadota</taxon>
        <taxon>Alphaproteobacteria</taxon>
        <taxon>Hyphomicrobiales</taxon>
        <taxon>Phyllobacteriaceae</taxon>
        <taxon>Neomesorhizobium</taxon>
    </lineage>
</organism>
<dbReference type="RefSeq" id="WP_149761650.1">
    <property type="nucleotide sequence ID" value="NZ_BSPE01000004.1"/>
</dbReference>
<reference evidence="3 4" key="1">
    <citation type="submission" date="2016-10" db="EMBL/GenBank/DDBJ databases">
        <authorList>
            <person name="Varghese N."/>
            <person name="Submissions S."/>
        </authorList>
    </citation>
    <scope>NUCLEOTIDE SEQUENCE [LARGE SCALE GENOMIC DNA]</scope>
    <source>
        <strain evidence="3 4">DSM 21822</strain>
    </source>
</reference>
<accession>A0A1I4C255</accession>